<keyword evidence="2 5" id="KW-0694">RNA-binding</keyword>
<name>A0A2X0SC18_9PROT</name>
<dbReference type="Pfam" id="PF14693">
    <property type="entry name" value="Ribosomal_TL5_C"/>
    <property type="match status" value="1"/>
</dbReference>
<reference evidence="9" key="1">
    <citation type="submission" date="2018-05" db="EMBL/GenBank/DDBJ databases">
        <authorList>
            <person name="Lanie J.A."/>
            <person name="Ng W.-L."/>
            <person name="Kazmierczak K.M."/>
            <person name="Andrzejewski T.M."/>
            <person name="Davidsen T.M."/>
            <person name="Wayne K.J."/>
            <person name="Tettelin H."/>
            <person name="Glass J.I."/>
            <person name="Rusch D."/>
            <person name="Podicherti R."/>
            <person name="Tsui H.-C.T."/>
            <person name="Winkler M.E."/>
        </authorList>
    </citation>
    <scope>NUCLEOTIDE SEQUENCE</scope>
    <source>
        <strain evidence="9">KNB</strain>
    </source>
</reference>
<dbReference type="InterPro" id="IPR029751">
    <property type="entry name" value="Ribosomal_L25_dom"/>
</dbReference>
<dbReference type="InterPro" id="IPR020056">
    <property type="entry name" value="Rbsml_bL25/Gln-tRNA_synth_N"/>
</dbReference>
<dbReference type="NCBIfam" id="NF004612">
    <property type="entry name" value="PRK05943.1"/>
    <property type="match status" value="1"/>
</dbReference>
<dbReference type="GO" id="GO:0003735">
    <property type="term" value="F:structural constituent of ribosome"/>
    <property type="evidence" value="ECO:0007669"/>
    <property type="project" value="InterPro"/>
</dbReference>
<dbReference type="FunFam" id="2.170.120.20:FF:000003">
    <property type="entry name" value="50S ribosomal protein L25"/>
    <property type="match status" value="1"/>
</dbReference>
<protein>
    <recommendedName>
        <fullName evidence="5">Large ribosomal subunit protein bL25</fullName>
    </recommendedName>
    <alternativeName>
        <fullName evidence="5">General stress protein CTC</fullName>
    </alternativeName>
</protein>
<dbReference type="PANTHER" id="PTHR33284:SF1">
    <property type="entry name" value="RIBOSOMAL PROTEIN L25_GLN-TRNA SYNTHETASE, ANTI-CODON-BINDING DOMAIN-CONTAINING PROTEIN"/>
    <property type="match status" value="1"/>
</dbReference>
<proteinExistence type="inferred from homology"/>
<dbReference type="NCBIfam" id="NF004128">
    <property type="entry name" value="PRK05618.1-2"/>
    <property type="match status" value="1"/>
</dbReference>
<dbReference type="GO" id="GO:0008097">
    <property type="term" value="F:5S rRNA binding"/>
    <property type="evidence" value="ECO:0007669"/>
    <property type="project" value="InterPro"/>
</dbReference>
<dbReference type="GO" id="GO:0006412">
    <property type="term" value="P:translation"/>
    <property type="evidence" value="ECO:0007669"/>
    <property type="project" value="UniProtKB-UniRule"/>
</dbReference>
<keyword evidence="1 5" id="KW-0699">rRNA-binding</keyword>
<accession>A0A2X0SC18</accession>
<dbReference type="Pfam" id="PF01386">
    <property type="entry name" value="Ribosomal_L25p"/>
    <property type="match status" value="1"/>
</dbReference>
<evidence type="ECO:0000256" key="1">
    <source>
        <dbReference type="ARBA" id="ARBA00022730"/>
    </source>
</evidence>
<evidence type="ECO:0000259" key="7">
    <source>
        <dbReference type="Pfam" id="PF01386"/>
    </source>
</evidence>
<dbReference type="InterPro" id="IPR020055">
    <property type="entry name" value="Ribosomal_bL25_short"/>
</dbReference>
<feature type="compositionally biased region" description="Polar residues" evidence="6">
    <location>
        <begin position="1"/>
        <end position="16"/>
    </location>
</feature>
<evidence type="ECO:0000256" key="5">
    <source>
        <dbReference type="HAMAP-Rule" id="MF_01334"/>
    </source>
</evidence>
<dbReference type="EMBL" id="LS423452">
    <property type="protein sequence ID" value="SPS04961.1"/>
    <property type="molecule type" value="Genomic_DNA"/>
</dbReference>
<dbReference type="Gene3D" id="2.40.240.10">
    <property type="entry name" value="Ribosomal Protein L25, Chain P"/>
    <property type="match status" value="1"/>
</dbReference>
<dbReference type="InterPro" id="IPR011035">
    <property type="entry name" value="Ribosomal_bL25/Gln-tRNA_synth"/>
</dbReference>
<dbReference type="InterPro" id="IPR020057">
    <property type="entry name" value="Ribosomal_bL25_b-dom"/>
</dbReference>
<organism evidence="9">
    <name type="scientific">Candidatus Nitrotoga fabula</name>
    <dbReference type="NCBI Taxonomy" id="2182327"/>
    <lineage>
        <taxon>Bacteria</taxon>
        <taxon>Pseudomonadati</taxon>
        <taxon>Pseudomonadota</taxon>
        <taxon>Betaproteobacteria</taxon>
        <taxon>Nitrosomonadales</taxon>
        <taxon>Gallionellaceae</taxon>
        <taxon>Candidatus Nitrotoga</taxon>
    </lineage>
</organism>
<dbReference type="AlphaFoldDB" id="A0A2X0SC18"/>
<dbReference type="NCBIfam" id="TIGR00731">
    <property type="entry name" value="bL25_bact_ctc"/>
    <property type="match status" value="1"/>
</dbReference>
<feature type="region of interest" description="Disordered" evidence="6">
    <location>
        <begin position="1"/>
        <end position="20"/>
    </location>
</feature>
<dbReference type="HAMAP" id="MF_01336">
    <property type="entry name" value="Ribosomal_bL25"/>
    <property type="match status" value="1"/>
</dbReference>
<evidence type="ECO:0000313" key="9">
    <source>
        <dbReference type="EMBL" id="SPS04961.1"/>
    </source>
</evidence>
<evidence type="ECO:0000256" key="6">
    <source>
        <dbReference type="SAM" id="MobiDB-lite"/>
    </source>
</evidence>
<dbReference type="InterPro" id="IPR020930">
    <property type="entry name" value="Ribosomal_uL5_bac-type"/>
</dbReference>
<sequence length="200" mass="21713">MKIELSATSRKAQGTGASRRLRKSGRVPGIVYGGGEPVLIDLDHNNLYHLLRKEAFHASIMTLDVDGKKEPVLLRDFHMHPFRQQVQHIDFQRVEASKKIHMKVPLHFVNADIAPGVKQGKGIVSHVLNELDVVCLPADLPEFIEVDLSNLMLNHSIHVSDLKLPQGVEAAGMHAGEAVVATIQVPRGAAEAAAAAEPAA</sequence>
<dbReference type="Gene3D" id="2.170.120.20">
    <property type="entry name" value="Ribosomal protein L25, beta domain"/>
    <property type="match status" value="1"/>
</dbReference>
<dbReference type="InterPro" id="IPR037121">
    <property type="entry name" value="Ribosomal_bL25_C"/>
</dbReference>
<dbReference type="HAMAP" id="MF_01334">
    <property type="entry name" value="Ribosomal_bL25_CTC"/>
    <property type="match status" value="1"/>
</dbReference>
<evidence type="ECO:0000256" key="3">
    <source>
        <dbReference type="ARBA" id="ARBA00022980"/>
    </source>
</evidence>
<dbReference type="GO" id="GO:0022625">
    <property type="term" value="C:cytosolic large ribosomal subunit"/>
    <property type="evidence" value="ECO:0007669"/>
    <property type="project" value="TreeGrafter"/>
</dbReference>
<evidence type="ECO:0000256" key="2">
    <source>
        <dbReference type="ARBA" id="ARBA00022884"/>
    </source>
</evidence>
<keyword evidence="4 5" id="KW-0687">Ribonucleoprotein</keyword>
<evidence type="ECO:0000259" key="8">
    <source>
        <dbReference type="Pfam" id="PF14693"/>
    </source>
</evidence>
<evidence type="ECO:0000256" key="4">
    <source>
        <dbReference type="ARBA" id="ARBA00023274"/>
    </source>
</evidence>
<dbReference type="SUPFAM" id="SSF50715">
    <property type="entry name" value="Ribosomal protein L25-like"/>
    <property type="match status" value="1"/>
</dbReference>
<feature type="domain" description="Large ribosomal subunit protein bL25 L25" evidence="7">
    <location>
        <begin position="5"/>
        <end position="91"/>
    </location>
</feature>
<dbReference type="InterPro" id="IPR001021">
    <property type="entry name" value="Ribosomal_bL25_long"/>
</dbReference>
<comment type="function">
    <text evidence="5">This is one of the proteins that binds to the 5S RNA in the ribosome where it forms part of the central protuberance.</text>
</comment>
<comment type="subunit">
    <text evidence="5">Part of the 50S ribosomal subunit; part of the 5S rRNA/L5/L18/L25 subcomplex. Contacts the 5S rRNA. Binds to the 5S rRNA independently of L5 and L18.</text>
</comment>
<dbReference type="PANTHER" id="PTHR33284">
    <property type="entry name" value="RIBOSOMAL PROTEIN L25/GLN-TRNA SYNTHETASE, ANTI-CODON-BINDING DOMAIN-CONTAINING PROTEIN"/>
    <property type="match status" value="1"/>
</dbReference>
<dbReference type="CDD" id="cd00495">
    <property type="entry name" value="Ribosomal_L25_TL5_CTC"/>
    <property type="match status" value="1"/>
</dbReference>
<feature type="domain" description="Large ribosomal subunit protein bL25 beta" evidence="8">
    <location>
        <begin position="99"/>
        <end position="187"/>
    </location>
</feature>
<comment type="similarity">
    <text evidence="5">Belongs to the bacterial ribosomal protein bL25 family. CTC subfamily.</text>
</comment>
<dbReference type="NCBIfam" id="NF004130">
    <property type="entry name" value="PRK05618.1-5"/>
    <property type="match status" value="1"/>
</dbReference>
<keyword evidence="3 5" id="KW-0689">Ribosomal protein</keyword>
<gene>
    <name evidence="5 9" type="primary">rplY</name>
    <name evidence="5" type="synonym">ctc</name>
    <name evidence="9" type="ORF">NITFAB_0550</name>
</gene>